<sequence length="249" mass="27826">MKVVVLGAGALGVYFGGRLIEAGHDVTFLVRRNRAERIHNNGLEIHSTRGNYVVAQPKVVVDVSEIDRVDLVFFSVKGYHLQGAIPTLIELAKKGAYILPVLNGVEHFSVIEKALRPFIEQGVTKEHPVLGGLSFIIATLDEKGYVHHTSKQHKLVYGAFHHSQQEFCNKLQTLLTKVNIESENSEDVLLALWEKYMFITAFSSVTTAANLPIGMIRRYAETKQVGIDVLQEMRQLGNKYNVPLDENTC</sequence>
<dbReference type="EMBL" id="JAWDIQ010000001">
    <property type="protein sequence ID" value="MDY0407753.1"/>
    <property type="molecule type" value="Genomic_DNA"/>
</dbReference>
<organism evidence="3 4">
    <name type="scientific">Paracerasibacillus soli</name>
    <dbReference type="NCBI Taxonomy" id="480284"/>
    <lineage>
        <taxon>Bacteria</taxon>
        <taxon>Bacillati</taxon>
        <taxon>Bacillota</taxon>
        <taxon>Bacilli</taxon>
        <taxon>Bacillales</taxon>
        <taxon>Bacillaceae</taxon>
        <taxon>Paracerasibacillus</taxon>
    </lineage>
</organism>
<evidence type="ECO:0000313" key="4">
    <source>
        <dbReference type="Proteomes" id="UP001275315"/>
    </source>
</evidence>
<keyword evidence="4" id="KW-1185">Reference proteome</keyword>
<dbReference type="RefSeq" id="WP_320378538.1">
    <property type="nucleotide sequence ID" value="NZ_JAWDIQ010000001.1"/>
</dbReference>
<comment type="pathway">
    <text evidence="1">Cofactor biosynthesis; (R)-pantothenate biosynthesis; (R)-pantoate from 3-methyl-2-oxobutanoate: step 2/2.</text>
</comment>
<accession>A0ABU5CQM4</accession>
<comment type="function">
    <text evidence="1">Catalyzes the NADPH-dependent reduction of ketopantoate into pantoic acid.</text>
</comment>
<dbReference type="SUPFAM" id="SSF48179">
    <property type="entry name" value="6-phosphogluconate dehydrogenase C-terminal domain-like"/>
    <property type="match status" value="1"/>
</dbReference>
<gene>
    <name evidence="3" type="ORF">RWD45_02915</name>
</gene>
<dbReference type="InterPro" id="IPR003710">
    <property type="entry name" value="ApbA"/>
</dbReference>
<dbReference type="InterPro" id="IPR051402">
    <property type="entry name" value="KPR-Related"/>
</dbReference>
<dbReference type="Pfam" id="PF02558">
    <property type="entry name" value="ApbA"/>
    <property type="match status" value="1"/>
</dbReference>
<dbReference type="PANTHER" id="PTHR21708">
    <property type="entry name" value="PROBABLE 2-DEHYDROPANTOATE 2-REDUCTASE"/>
    <property type="match status" value="1"/>
</dbReference>
<dbReference type="GO" id="GO:0008677">
    <property type="term" value="F:2-dehydropantoate 2-reductase activity"/>
    <property type="evidence" value="ECO:0007669"/>
    <property type="project" value="UniProtKB-EC"/>
</dbReference>
<dbReference type="NCBIfam" id="TIGR00745">
    <property type="entry name" value="apbA_panE"/>
    <property type="match status" value="1"/>
</dbReference>
<evidence type="ECO:0000313" key="3">
    <source>
        <dbReference type="EMBL" id="MDY0407753.1"/>
    </source>
</evidence>
<evidence type="ECO:0000256" key="1">
    <source>
        <dbReference type="RuleBase" id="RU362068"/>
    </source>
</evidence>
<dbReference type="InterPro" id="IPR013332">
    <property type="entry name" value="KPR_N"/>
</dbReference>
<name>A0ABU5CQM4_9BACI</name>
<comment type="catalytic activity">
    <reaction evidence="1">
        <text>(R)-pantoate + NADP(+) = 2-dehydropantoate + NADPH + H(+)</text>
        <dbReference type="Rhea" id="RHEA:16233"/>
        <dbReference type="ChEBI" id="CHEBI:11561"/>
        <dbReference type="ChEBI" id="CHEBI:15378"/>
        <dbReference type="ChEBI" id="CHEBI:15980"/>
        <dbReference type="ChEBI" id="CHEBI:57783"/>
        <dbReference type="ChEBI" id="CHEBI:58349"/>
        <dbReference type="EC" id="1.1.1.169"/>
    </reaction>
</comment>
<keyword evidence="1" id="KW-0521">NADP</keyword>
<evidence type="ECO:0000259" key="2">
    <source>
        <dbReference type="Pfam" id="PF02558"/>
    </source>
</evidence>
<dbReference type="PANTHER" id="PTHR21708:SF26">
    <property type="entry name" value="2-DEHYDROPANTOATE 2-REDUCTASE"/>
    <property type="match status" value="1"/>
</dbReference>
<comment type="caution">
    <text evidence="3">The sequence shown here is derived from an EMBL/GenBank/DDBJ whole genome shotgun (WGS) entry which is preliminary data.</text>
</comment>
<feature type="domain" description="Ketopantoate reductase N-terminal" evidence="2">
    <location>
        <begin position="3"/>
        <end position="160"/>
    </location>
</feature>
<dbReference type="Proteomes" id="UP001275315">
    <property type="component" value="Unassembled WGS sequence"/>
</dbReference>
<dbReference type="Gene3D" id="3.40.50.720">
    <property type="entry name" value="NAD(P)-binding Rossmann-like Domain"/>
    <property type="match status" value="1"/>
</dbReference>
<keyword evidence="1 3" id="KW-0560">Oxidoreductase</keyword>
<reference evidence="3 4" key="1">
    <citation type="submission" date="2023-10" db="EMBL/GenBank/DDBJ databases">
        <title>Virgibacillus soli CC-YMP-6 genome.</title>
        <authorList>
            <person name="Miliotis G."/>
            <person name="Sengupta P."/>
            <person name="Hameed A."/>
            <person name="Chuvochina M."/>
            <person name="Mcdonagh F."/>
            <person name="Simpson A.C."/>
            <person name="Singh N.K."/>
            <person name="Rekha P.D."/>
            <person name="Raman K."/>
            <person name="Hugenholtz P."/>
            <person name="Venkateswaran K."/>
        </authorList>
    </citation>
    <scope>NUCLEOTIDE SEQUENCE [LARGE SCALE GENOMIC DNA]</scope>
    <source>
        <strain evidence="3 4">CC-YMP-6</strain>
    </source>
</reference>
<proteinExistence type="inferred from homology"/>
<comment type="similarity">
    <text evidence="1">Belongs to the ketopantoate reductase family.</text>
</comment>
<keyword evidence="1" id="KW-0566">Pantothenate biosynthesis</keyword>
<dbReference type="SUPFAM" id="SSF51735">
    <property type="entry name" value="NAD(P)-binding Rossmann-fold domains"/>
    <property type="match status" value="1"/>
</dbReference>
<dbReference type="InterPro" id="IPR036291">
    <property type="entry name" value="NAD(P)-bd_dom_sf"/>
</dbReference>
<dbReference type="EC" id="1.1.1.169" evidence="1"/>
<dbReference type="InterPro" id="IPR008927">
    <property type="entry name" value="6-PGluconate_DH-like_C_sf"/>
</dbReference>
<protein>
    <recommendedName>
        <fullName evidence="1">2-dehydropantoate 2-reductase</fullName>
        <ecNumber evidence="1">1.1.1.169</ecNumber>
    </recommendedName>
    <alternativeName>
        <fullName evidence="1">Ketopantoate reductase</fullName>
    </alternativeName>
</protein>